<dbReference type="PROSITE" id="PS50111">
    <property type="entry name" value="CHEMOTAXIS_TRANSDUC_2"/>
    <property type="match status" value="1"/>
</dbReference>
<dbReference type="GO" id="GO:0007165">
    <property type="term" value="P:signal transduction"/>
    <property type="evidence" value="ECO:0007669"/>
    <property type="project" value="UniProtKB-KW"/>
</dbReference>
<sequence length="549" mass="57140">MFNVIRQRTGARVVAAFALLLLMLAGVTAASLLSLQKVADNATALVDDKLARQRVTTELLGNERLNALRALSIAHSDSLEVMDYFQQGLNEGGKVTLALQRQLAAMPAQPAERALLDRAAARQAAYHAARAEVMKQKDMGRTQQVDELVAGRLTPAFDAYAAALNALLEHQRAAARLLSDDSHATYDQGRLTLAVLGAVALLLGAGLAWALTRSIVQPLQQALHLAERAAAGDLGATLQHGRRDEIGQLLDALSHMTARLARTVSGVRDAALAIDAASVEVAHGNLDLSSRTEHQAATLQETAAALTKLTEAVRDNTGQAVQAGRLAQGAAETAAAGGASVTAVVDTMHDLSASASKIVDIIAVIDGIAFQTNILALNAAVEAARAGEQGRGFAVVASEVRALAQRSAGAAREIKVLITASVDAIRRGAAQAEEAGATMTGMLDGARAVSTLMQDLGAASRSQDDGIAQINAAVTDLDTDTQRNAALVEEAAAAAEALRQQAASLRELMGQFRLAGQEGGPQEAPGREQGQEPHRPRTARATLVGAPAH</sequence>
<dbReference type="InterPro" id="IPR047347">
    <property type="entry name" value="YvaQ-like_sensor"/>
</dbReference>
<dbReference type="InterPro" id="IPR004089">
    <property type="entry name" value="MCPsignal_dom"/>
</dbReference>
<dbReference type="SUPFAM" id="SSF58104">
    <property type="entry name" value="Methyl-accepting chemotaxis protein (MCP) signaling domain"/>
    <property type="match status" value="1"/>
</dbReference>
<dbReference type="PANTHER" id="PTHR43531:SF14">
    <property type="entry name" value="METHYL-ACCEPTING CHEMOTAXIS PROTEIN I-RELATED"/>
    <property type="match status" value="1"/>
</dbReference>
<dbReference type="Proteomes" id="UP000318431">
    <property type="component" value="Unassembled WGS sequence"/>
</dbReference>
<dbReference type="Pfam" id="PF12729">
    <property type="entry name" value="4HB_MCP_1"/>
    <property type="match status" value="1"/>
</dbReference>
<protein>
    <submittedName>
        <fullName evidence="8">Methyl-accepting chemotaxis protein</fullName>
    </submittedName>
</protein>
<comment type="similarity">
    <text evidence="3">Belongs to the methyl-accepting chemotaxis (MCP) protein family.</text>
</comment>
<dbReference type="GO" id="GO:0005886">
    <property type="term" value="C:plasma membrane"/>
    <property type="evidence" value="ECO:0007669"/>
    <property type="project" value="TreeGrafter"/>
</dbReference>
<comment type="caution">
    <text evidence="8">The sequence shown here is derived from an EMBL/GenBank/DDBJ whole genome shotgun (WGS) entry which is preliminary data.</text>
</comment>
<name>A0A562RLN9_9BURK</name>
<dbReference type="SMART" id="SM00304">
    <property type="entry name" value="HAMP"/>
    <property type="match status" value="1"/>
</dbReference>
<dbReference type="PROSITE" id="PS50885">
    <property type="entry name" value="HAMP"/>
    <property type="match status" value="1"/>
</dbReference>
<keyword evidence="2" id="KW-0488">Methylation</keyword>
<dbReference type="CDD" id="cd19411">
    <property type="entry name" value="MCP2201-like_sensor"/>
    <property type="match status" value="1"/>
</dbReference>
<keyword evidence="9" id="KW-1185">Reference proteome</keyword>
<dbReference type="Pfam" id="PF00015">
    <property type="entry name" value="MCPsignal"/>
    <property type="match status" value="1"/>
</dbReference>
<dbReference type="GO" id="GO:0004888">
    <property type="term" value="F:transmembrane signaling receptor activity"/>
    <property type="evidence" value="ECO:0007669"/>
    <property type="project" value="TreeGrafter"/>
</dbReference>
<accession>A0A562RLN9</accession>
<dbReference type="InterPro" id="IPR003660">
    <property type="entry name" value="HAMP_dom"/>
</dbReference>
<keyword evidence="4" id="KW-0807">Transducer</keyword>
<feature type="domain" description="HAMP" evidence="7">
    <location>
        <begin position="213"/>
        <end position="265"/>
    </location>
</feature>
<evidence type="ECO:0000256" key="2">
    <source>
        <dbReference type="ARBA" id="ARBA00022481"/>
    </source>
</evidence>
<evidence type="ECO:0000259" key="7">
    <source>
        <dbReference type="PROSITE" id="PS50885"/>
    </source>
</evidence>
<dbReference type="InterPro" id="IPR051310">
    <property type="entry name" value="MCP_chemotaxis"/>
</dbReference>
<evidence type="ECO:0000256" key="5">
    <source>
        <dbReference type="SAM" id="MobiDB-lite"/>
    </source>
</evidence>
<dbReference type="OrthoDB" id="5441488at2"/>
<organism evidence="8 9">
    <name type="scientific">Pseudoduganella lurida</name>
    <dbReference type="NCBI Taxonomy" id="1036180"/>
    <lineage>
        <taxon>Bacteria</taxon>
        <taxon>Pseudomonadati</taxon>
        <taxon>Pseudomonadota</taxon>
        <taxon>Betaproteobacteria</taxon>
        <taxon>Burkholderiales</taxon>
        <taxon>Oxalobacteraceae</taxon>
        <taxon>Telluria group</taxon>
        <taxon>Pseudoduganella</taxon>
    </lineage>
</organism>
<dbReference type="CDD" id="cd06225">
    <property type="entry name" value="HAMP"/>
    <property type="match status" value="1"/>
</dbReference>
<dbReference type="SMART" id="SM00283">
    <property type="entry name" value="MA"/>
    <property type="match status" value="1"/>
</dbReference>
<evidence type="ECO:0000259" key="6">
    <source>
        <dbReference type="PROSITE" id="PS50111"/>
    </source>
</evidence>
<evidence type="ECO:0000313" key="8">
    <source>
        <dbReference type="EMBL" id="TWI69813.1"/>
    </source>
</evidence>
<dbReference type="Gene3D" id="1.10.287.950">
    <property type="entry name" value="Methyl-accepting chemotaxis protein"/>
    <property type="match status" value="1"/>
</dbReference>
<evidence type="ECO:0000256" key="1">
    <source>
        <dbReference type="ARBA" id="ARBA00004370"/>
    </source>
</evidence>
<dbReference type="FunFam" id="1.10.287.950:FF:000001">
    <property type="entry name" value="Methyl-accepting chemotaxis sensory transducer"/>
    <property type="match status" value="1"/>
</dbReference>
<dbReference type="Pfam" id="PF00672">
    <property type="entry name" value="HAMP"/>
    <property type="match status" value="1"/>
</dbReference>
<dbReference type="EMBL" id="VLLB01000001">
    <property type="protein sequence ID" value="TWI69813.1"/>
    <property type="molecule type" value="Genomic_DNA"/>
</dbReference>
<evidence type="ECO:0000256" key="3">
    <source>
        <dbReference type="ARBA" id="ARBA00029447"/>
    </source>
</evidence>
<proteinExistence type="inferred from homology"/>
<dbReference type="GO" id="GO:0006935">
    <property type="term" value="P:chemotaxis"/>
    <property type="evidence" value="ECO:0007669"/>
    <property type="project" value="TreeGrafter"/>
</dbReference>
<dbReference type="RefSeq" id="WP_158643080.1">
    <property type="nucleotide sequence ID" value="NZ_VLLB01000001.1"/>
</dbReference>
<comment type="subcellular location">
    <subcellularLocation>
        <location evidence="1">Membrane</location>
    </subcellularLocation>
</comment>
<dbReference type="Gene3D" id="6.10.340.10">
    <property type="match status" value="1"/>
</dbReference>
<dbReference type="AlphaFoldDB" id="A0A562RLN9"/>
<feature type="domain" description="Methyl-accepting transducer" evidence="6">
    <location>
        <begin position="270"/>
        <end position="499"/>
    </location>
</feature>
<reference evidence="8 9" key="1">
    <citation type="journal article" date="2015" name="Stand. Genomic Sci.">
        <title>Genomic Encyclopedia of Bacterial and Archaeal Type Strains, Phase III: the genomes of soil and plant-associated and newly described type strains.</title>
        <authorList>
            <person name="Whitman W.B."/>
            <person name="Woyke T."/>
            <person name="Klenk H.P."/>
            <person name="Zhou Y."/>
            <person name="Lilburn T.G."/>
            <person name="Beck B.J."/>
            <person name="De Vos P."/>
            <person name="Vandamme P."/>
            <person name="Eisen J.A."/>
            <person name="Garrity G."/>
            <person name="Hugenholtz P."/>
            <person name="Kyrpides N.C."/>
        </authorList>
    </citation>
    <scope>NUCLEOTIDE SEQUENCE [LARGE SCALE GENOMIC DNA]</scope>
    <source>
        <strain evidence="8 9">CGMCC 1.10822</strain>
    </source>
</reference>
<evidence type="ECO:0000256" key="4">
    <source>
        <dbReference type="PROSITE-ProRule" id="PRU00284"/>
    </source>
</evidence>
<feature type="region of interest" description="Disordered" evidence="5">
    <location>
        <begin position="516"/>
        <end position="549"/>
    </location>
</feature>
<feature type="compositionally biased region" description="Basic and acidic residues" evidence="5">
    <location>
        <begin position="525"/>
        <end position="535"/>
    </location>
</feature>
<dbReference type="PANTHER" id="PTHR43531">
    <property type="entry name" value="PROTEIN ICFG"/>
    <property type="match status" value="1"/>
</dbReference>
<evidence type="ECO:0000313" key="9">
    <source>
        <dbReference type="Proteomes" id="UP000318431"/>
    </source>
</evidence>
<dbReference type="InterPro" id="IPR024478">
    <property type="entry name" value="HlyB_4HB_MCP"/>
</dbReference>
<gene>
    <name evidence="8" type="ORF">IP91_00886</name>
</gene>